<dbReference type="CDD" id="cd01206">
    <property type="entry name" value="EVH1_Homer_Vesl"/>
    <property type="match status" value="1"/>
</dbReference>
<organism evidence="10 11">
    <name type="scientific">Diabrotica virgifera virgifera</name>
    <name type="common">western corn rootworm</name>
    <dbReference type="NCBI Taxonomy" id="50390"/>
    <lineage>
        <taxon>Eukaryota</taxon>
        <taxon>Metazoa</taxon>
        <taxon>Ecdysozoa</taxon>
        <taxon>Arthropoda</taxon>
        <taxon>Hexapoda</taxon>
        <taxon>Insecta</taxon>
        <taxon>Pterygota</taxon>
        <taxon>Neoptera</taxon>
        <taxon>Endopterygota</taxon>
        <taxon>Coleoptera</taxon>
        <taxon>Polyphaga</taxon>
        <taxon>Cucujiformia</taxon>
        <taxon>Chrysomeloidea</taxon>
        <taxon>Chrysomelidae</taxon>
        <taxon>Galerucinae</taxon>
        <taxon>Diabroticina</taxon>
        <taxon>Diabroticites</taxon>
        <taxon>Diabrotica</taxon>
    </lineage>
</organism>
<keyword evidence="2" id="KW-0963">Cytoplasm</keyword>
<keyword evidence="4 7" id="KW-0175">Coiled coil</keyword>
<keyword evidence="11" id="KW-1185">Reference proteome</keyword>
<evidence type="ECO:0000256" key="1">
    <source>
        <dbReference type="ARBA" id="ARBA00004496"/>
    </source>
</evidence>
<dbReference type="Gene3D" id="2.30.29.30">
    <property type="entry name" value="Pleckstrin-homology domain (PH domain)/Phosphotyrosine-binding domain (PTB)"/>
    <property type="match status" value="1"/>
</dbReference>
<dbReference type="PROSITE" id="PS50229">
    <property type="entry name" value="WH1"/>
    <property type="match status" value="1"/>
</dbReference>
<feature type="coiled-coil region" evidence="7">
    <location>
        <begin position="220"/>
        <end position="361"/>
    </location>
</feature>
<dbReference type="InterPro" id="IPR045027">
    <property type="entry name" value="Homer"/>
</dbReference>
<evidence type="ECO:0000256" key="2">
    <source>
        <dbReference type="ARBA" id="ARBA00022490"/>
    </source>
</evidence>
<dbReference type="Pfam" id="PF00568">
    <property type="entry name" value="WH1"/>
    <property type="match status" value="1"/>
</dbReference>
<evidence type="ECO:0000313" key="11">
    <source>
        <dbReference type="Proteomes" id="UP001652700"/>
    </source>
</evidence>
<dbReference type="Proteomes" id="UP001652700">
    <property type="component" value="Unplaced"/>
</dbReference>
<proteinExistence type="inferred from homology"/>
<feature type="compositionally biased region" description="Polar residues" evidence="8">
    <location>
        <begin position="185"/>
        <end position="198"/>
    </location>
</feature>
<dbReference type="InterPro" id="IPR011993">
    <property type="entry name" value="PH-like_dom_sf"/>
</dbReference>
<reference evidence="10" key="1">
    <citation type="submission" date="2025-05" db="UniProtKB">
        <authorList>
            <consortium name="EnsemblMetazoa"/>
        </authorList>
    </citation>
    <scope>IDENTIFICATION</scope>
</reference>
<feature type="region of interest" description="Disordered" evidence="8">
    <location>
        <begin position="149"/>
        <end position="205"/>
    </location>
</feature>
<sequence>MTSGKDTMGEQPIFTCKAHVFHIDPKTKRSWMPASSSAVSVSFFYDSSRSLYRIISVEGQKAVINSTVTHNMTFTKTSQKFGQWSDVRANTVYGLGFSSEAELQKFIDKFNEVKEATRSAISKVTANGGSVVTPVTSANASPISARAATAAADSSTDNLLEPPGNSLMPSANPKPEDDMPHPRSHSISGMQSNESPSHQVKMDKGPYNTSPIDMQLKYENDRLKLALAQSSANAKKWEIELATLKSNNARLTSALQESTANVDEWKRQLASLKEENMRMKAKYQADLENSKGGGDLADELRKEIQSLRIRVEQLESELDSKTNEMKMLSSSNTSTELQKENQELQSTIKLAQSELEIAQSTYESQKHILLTLNQQLASRIHELAAIHDEMTTALQT</sequence>
<dbReference type="SUPFAM" id="SSF50729">
    <property type="entry name" value="PH domain-like"/>
    <property type="match status" value="1"/>
</dbReference>
<evidence type="ECO:0000256" key="8">
    <source>
        <dbReference type="SAM" id="MobiDB-lite"/>
    </source>
</evidence>
<evidence type="ECO:0000259" key="9">
    <source>
        <dbReference type="PROSITE" id="PS50229"/>
    </source>
</evidence>
<evidence type="ECO:0000256" key="4">
    <source>
        <dbReference type="ARBA" id="ARBA00023054"/>
    </source>
</evidence>
<keyword evidence="3" id="KW-0770">Synapse</keyword>
<dbReference type="InterPro" id="IPR000697">
    <property type="entry name" value="WH1/EVH1_dom"/>
</dbReference>
<name>A0ABM5KL70_DIAVI</name>
<evidence type="ECO:0000256" key="3">
    <source>
        <dbReference type="ARBA" id="ARBA00023018"/>
    </source>
</evidence>
<dbReference type="Gene3D" id="1.10.287.1490">
    <property type="match status" value="1"/>
</dbReference>
<dbReference type="InterPro" id="IPR044100">
    <property type="entry name" value="Homer_EVH1"/>
</dbReference>
<dbReference type="PANTHER" id="PTHR10918">
    <property type="entry name" value="HOMER"/>
    <property type="match status" value="1"/>
</dbReference>
<comment type="similarity">
    <text evidence="5">Belongs to the Homer family.</text>
</comment>
<feature type="domain" description="WH1" evidence="9">
    <location>
        <begin position="5"/>
        <end position="117"/>
    </location>
</feature>
<dbReference type="GeneID" id="126887447"/>
<dbReference type="RefSeq" id="XP_050510945.1">
    <property type="nucleotide sequence ID" value="XM_050654988.1"/>
</dbReference>
<evidence type="ECO:0000256" key="7">
    <source>
        <dbReference type="SAM" id="Coils"/>
    </source>
</evidence>
<evidence type="ECO:0000313" key="10">
    <source>
        <dbReference type="EnsemblMetazoa" id="XP_050510945.1"/>
    </source>
</evidence>
<evidence type="ECO:0000256" key="6">
    <source>
        <dbReference type="ARBA" id="ARBA00034105"/>
    </source>
</evidence>
<dbReference type="EnsemblMetazoa" id="XM_050654988.1">
    <property type="protein sequence ID" value="XP_050510945.1"/>
    <property type="gene ID" value="LOC126887447"/>
</dbReference>
<accession>A0ABM5KL70</accession>
<dbReference type="SMART" id="SM00461">
    <property type="entry name" value="WH1"/>
    <property type="match status" value="1"/>
</dbReference>
<evidence type="ECO:0000256" key="5">
    <source>
        <dbReference type="ARBA" id="ARBA00023606"/>
    </source>
</evidence>
<protein>
    <recommendedName>
        <fullName evidence="9">WH1 domain-containing protein</fullName>
    </recommendedName>
</protein>
<comment type="subcellular location">
    <subcellularLocation>
        <location evidence="1">Cytoplasm</location>
    </subcellularLocation>
    <subcellularLocation>
        <location evidence="6">Postsynaptic density</location>
    </subcellularLocation>
</comment>